<evidence type="ECO:0000313" key="1">
    <source>
        <dbReference type="EMBL" id="KAJ0194813.1"/>
    </source>
</evidence>
<protein>
    <submittedName>
        <fullName evidence="1">Uncharacterized protein</fullName>
    </submittedName>
</protein>
<name>A0A9R1UXW8_LACSA</name>
<keyword evidence="2" id="KW-1185">Reference proteome</keyword>
<accession>A0A9R1UXW8</accession>
<dbReference type="PANTHER" id="PTHR33704">
    <property type="entry name" value="PROTEIN HEAT INTOLERANT 4-RELATED"/>
    <property type="match status" value="1"/>
</dbReference>
<dbReference type="EMBL" id="NBSK02000007">
    <property type="protein sequence ID" value="KAJ0194813.1"/>
    <property type="molecule type" value="Genomic_DNA"/>
</dbReference>
<sequence length="219" mass="24925">MIVEPLPSSIPGPTGSTGRFKPVFKTLIFTLLILKPYKPKFQKSKPCLLHQEFKSKFCFGPLFEARSMAAMEAIHQQEELWKQVFHVWTTEGAFKEGGVLYGKTVYLFTSTESQLLRFGDEWKLIHIPAVIAVVSPFPPSDKIGIASIQMGYEEILDMKDMNMDWTYIINPSKEDESISLNIVYPPLEPNPVSCLSHLSPQGFVLLLYFHLFVHFSILP</sequence>
<proteinExistence type="predicted"/>
<dbReference type="GO" id="GO:1900034">
    <property type="term" value="P:regulation of cellular response to heat"/>
    <property type="evidence" value="ECO:0007669"/>
    <property type="project" value="InterPro"/>
</dbReference>
<gene>
    <name evidence="1" type="ORF">LSAT_V11C700348320</name>
</gene>
<dbReference type="Proteomes" id="UP000235145">
    <property type="component" value="Unassembled WGS sequence"/>
</dbReference>
<dbReference type="AlphaFoldDB" id="A0A9R1UXW8"/>
<reference evidence="1 2" key="1">
    <citation type="journal article" date="2017" name="Nat. Commun.">
        <title>Genome assembly with in vitro proximity ligation data and whole-genome triplication in lettuce.</title>
        <authorList>
            <person name="Reyes-Chin-Wo S."/>
            <person name="Wang Z."/>
            <person name="Yang X."/>
            <person name="Kozik A."/>
            <person name="Arikit S."/>
            <person name="Song C."/>
            <person name="Xia L."/>
            <person name="Froenicke L."/>
            <person name="Lavelle D.O."/>
            <person name="Truco M.J."/>
            <person name="Xia R."/>
            <person name="Zhu S."/>
            <person name="Xu C."/>
            <person name="Xu H."/>
            <person name="Xu X."/>
            <person name="Cox K."/>
            <person name="Korf I."/>
            <person name="Meyers B.C."/>
            <person name="Michelmore R.W."/>
        </authorList>
    </citation>
    <scope>NUCLEOTIDE SEQUENCE [LARGE SCALE GENOMIC DNA]</scope>
    <source>
        <strain evidence="2">cv. Salinas</strain>
        <tissue evidence="1">Seedlings</tissue>
    </source>
</reference>
<dbReference type="PANTHER" id="PTHR33704:SF1">
    <property type="entry name" value="PROTEIN HEAT INTOLERANT 4-RELATED"/>
    <property type="match status" value="1"/>
</dbReference>
<evidence type="ECO:0000313" key="2">
    <source>
        <dbReference type="Proteomes" id="UP000235145"/>
    </source>
</evidence>
<dbReference type="InterPro" id="IPR039313">
    <property type="entry name" value="HIT4"/>
</dbReference>
<comment type="caution">
    <text evidence="1">The sequence shown here is derived from an EMBL/GenBank/DDBJ whole genome shotgun (WGS) entry which is preliminary data.</text>
</comment>
<organism evidence="1 2">
    <name type="scientific">Lactuca sativa</name>
    <name type="common">Garden lettuce</name>
    <dbReference type="NCBI Taxonomy" id="4236"/>
    <lineage>
        <taxon>Eukaryota</taxon>
        <taxon>Viridiplantae</taxon>
        <taxon>Streptophyta</taxon>
        <taxon>Embryophyta</taxon>
        <taxon>Tracheophyta</taxon>
        <taxon>Spermatophyta</taxon>
        <taxon>Magnoliopsida</taxon>
        <taxon>eudicotyledons</taxon>
        <taxon>Gunneridae</taxon>
        <taxon>Pentapetalae</taxon>
        <taxon>asterids</taxon>
        <taxon>campanulids</taxon>
        <taxon>Asterales</taxon>
        <taxon>Asteraceae</taxon>
        <taxon>Cichorioideae</taxon>
        <taxon>Cichorieae</taxon>
        <taxon>Lactucinae</taxon>
        <taxon>Lactuca</taxon>
    </lineage>
</organism>